<dbReference type="Pfam" id="PF10604">
    <property type="entry name" value="Polyketide_cyc2"/>
    <property type="match status" value="1"/>
</dbReference>
<dbReference type="EMBL" id="UOFL01000096">
    <property type="protein sequence ID" value="VAW76000.1"/>
    <property type="molecule type" value="Genomic_DNA"/>
</dbReference>
<proteinExistence type="predicted"/>
<organism evidence="1">
    <name type="scientific">hydrothermal vent metagenome</name>
    <dbReference type="NCBI Taxonomy" id="652676"/>
    <lineage>
        <taxon>unclassified sequences</taxon>
        <taxon>metagenomes</taxon>
        <taxon>ecological metagenomes</taxon>
    </lineage>
</organism>
<dbReference type="CDD" id="cd07821">
    <property type="entry name" value="PYR_PYL_RCAR_like"/>
    <property type="match status" value="1"/>
</dbReference>
<sequence>MKLKMTACIEAPKEKVWNVLSDIENVHLWIDPIISAHCEYNNQSKVGTIRTCNLKGNMRVQEKWIEWNEGDSFTYQAFGAPLIKSAKNTWSVKSVNGNTLLTTESVIELKGGILGKLLNPLMLFVSKKMGGDSLAAIKYLIETGHPYEKKFSKLPRVPISC</sequence>
<dbReference type="SUPFAM" id="SSF55961">
    <property type="entry name" value="Bet v1-like"/>
    <property type="match status" value="1"/>
</dbReference>
<name>A0A3B0YH10_9ZZZZ</name>
<accession>A0A3B0YH10</accession>
<gene>
    <name evidence="1" type="ORF">MNBD_GAMMA12-2667</name>
</gene>
<evidence type="ECO:0000313" key="1">
    <source>
        <dbReference type="EMBL" id="VAW76000.1"/>
    </source>
</evidence>
<dbReference type="InterPro" id="IPR023393">
    <property type="entry name" value="START-like_dom_sf"/>
</dbReference>
<evidence type="ECO:0008006" key="2">
    <source>
        <dbReference type="Google" id="ProtNLM"/>
    </source>
</evidence>
<reference evidence="1" key="1">
    <citation type="submission" date="2018-06" db="EMBL/GenBank/DDBJ databases">
        <authorList>
            <person name="Zhirakovskaya E."/>
        </authorList>
    </citation>
    <scope>NUCLEOTIDE SEQUENCE</scope>
</reference>
<dbReference type="InterPro" id="IPR019587">
    <property type="entry name" value="Polyketide_cyclase/dehydratase"/>
</dbReference>
<dbReference type="Gene3D" id="3.30.530.20">
    <property type="match status" value="1"/>
</dbReference>
<dbReference type="AlphaFoldDB" id="A0A3B0YH10"/>
<protein>
    <recommendedName>
        <fullName evidence="2">SRPBCC family protein</fullName>
    </recommendedName>
</protein>